<organism evidence="3 4">
    <name type="scientific">Rhizophagus irregularis</name>
    <dbReference type="NCBI Taxonomy" id="588596"/>
    <lineage>
        <taxon>Eukaryota</taxon>
        <taxon>Fungi</taxon>
        <taxon>Fungi incertae sedis</taxon>
        <taxon>Mucoromycota</taxon>
        <taxon>Glomeromycotina</taxon>
        <taxon>Glomeromycetes</taxon>
        <taxon>Glomerales</taxon>
        <taxon>Glomeraceae</taxon>
        <taxon>Rhizophagus</taxon>
    </lineage>
</organism>
<dbReference type="AlphaFoldDB" id="A0A2I1F5S5"/>
<gene>
    <name evidence="3" type="ORF">RhiirA1_474156</name>
    <name evidence="2" type="ORF">RhiirA5_417139</name>
</gene>
<evidence type="ECO:0000313" key="3">
    <source>
        <dbReference type="EMBL" id="PKC56329.1"/>
    </source>
</evidence>
<dbReference type="EMBL" id="LLXJ01000562">
    <property type="protein sequence ID" value="PKC08264.1"/>
    <property type="molecule type" value="Genomic_DNA"/>
</dbReference>
<reference evidence="2 5" key="1">
    <citation type="submission" date="2016-04" db="EMBL/GenBank/DDBJ databases">
        <title>Genome analyses suggest a sexual origin of heterokaryosis in a supposedly ancient asexual fungus.</title>
        <authorList>
            <person name="Ropars J."/>
            <person name="Sedzielewska K."/>
            <person name="Noel J."/>
            <person name="Charron P."/>
            <person name="Farinelli L."/>
            <person name="Marton T."/>
            <person name="Kruger M."/>
            <person name="Pelin A."/>
            <person name="Brachmann A."/>
            <person name="Corradi N."/>
        </authorList>
    </citation>
    <scope>NUCLEOTIDE SEQUENCE [LARGE SCALE GENOMIC DNA]</scope>
    <source>
        <strain evidence="2 5">A5</strain>
    </source>
</reference>
<reference evidence="3 4" key="3">
    <citation type="submission" date="2017-10" db="EMBL/GenBank/DDBJ databases">
        <title>Extensive intraspecific genome diversity in a model arbuscular mycorrhizal fungus.</title>
        <authorList>
            <person name="Chen E.C.H."/>
            <person name="Morin E."/>
            <person name="Baudet D."/>
            <person name="Noel J."/>
            <person name="Ndikumana S."/>
            <person name="Charron P."/>
            <person name="St-Onge C."/>
            <person name="Giorgi J."/>
            <person name="Grigoriev I.V."/>
            <person name="Roux C."/>
            <person name="Martin F.M."/>
            <person name="Corradi N."/>
        </authorList>
    </citation>
    <scope>NUCLEOTIDE SEQUENCE [LARGE SCALE GENOMIC DNA]</scope>
    <source>
        <strain evidence="3 4">A1</strain>
    </source>
</reference>
<evidence type="ECO:0000256" key="1">
    <source>
        <dbReference type="SAM" id="MobiDB-lite"/>
    </source>
</evidence>
<evidence type="ECO:0000313" key="2">
    <source>
        <dbReference type="EMBL" id="PKC08264.1"/>
    </source>
</evidence>
<name>A0A2I1F5S5_9GLOM</name>
<dbReference type="VEuPathDB" id="FungiDB:RhiirA1_474156"/>
<reference evidence="2 5" key="2">
    <citation type="submission" date="2017-09" db="EMBL/GenBank/DDBJ databases">
        <title>Extensive intraspecific genome diversity in a model arbuscular mycorrhizal fungus.</title>
        <authorList>
            <person name="Chen E.C."/>
            <person name="Morin E."/>
            <person name="Beaudet D."/>
            <person name="Noel J."/>
            <person name="Ndikumana S."/>
            <person name="Charron P."/>
            <person name="St-Onge C."/>
            <person name="Giorgi J."/>
            <person name="Grigoriev I.V."/>
            <person name="Roux C."/>
            <person name="Martin F.M."/>
            <person name="Corradi N."/>
        </authorList>
    </citation>
    <scope>NUCLEOTIDE SEQUENCE [LARGE SCALE GENOMIC DNA]</scope>
    <source>
        <strain evidence="2 5">A5</strain>
    </source>
</reference>
<feature type="region of interest" description="Disordered" evidence="1">
    <location>
        <begin position="1"/>
        <end position="61"/>
    </location>
</feature>
<dbReference type="Proteomes" id="UP000232688">
    <property type="component" value="Unassembled WGS sequence"/>
</dbReference>
<feature type="compositionally biased region" description="Polar residues" evidence="1">
    <location>
        <begin position="42"/>
        <end position="52"/>
    </location>
</feature>
<evidence type="ECO:0000313" key="5">
    <source>
        <dbReference type="Proteomes" id="UP000232722"/>
    </source>
</evidence>
<protein>
    <submittedName>
        <fullName evidence="3">Uncharacterized protein</fullName>
    </submittedName>
</protein>
<dbReference type="Proteomes" id="UP000232722">
    <property type="component" value="Unassembled WGS sequence"/>
</dbReference>
<sequence>MTRLRKFQKNTVQNETEATRGRKDGGGQGRGRGRGRGHGHGSKNQSIESSNAGDCVRSNKK</sequence>
<reference evidence="3 4" key="4">
    <citation type="submission" date="2017-10" db="EMBL/GenBank/DDBJ databases">
        <title>Genome analyses suggest a sexual origin of heterokaryosis in a supposedly ancient asexual fungus.</title>
        <authorList>
            <person name="Corradi N."/>
            <person name="Sedzielewska K."/>
            <person name="Noel J."/>
            <person name="Charron P."/>
            <person name="Farinelli L."/>
            <person name="Marton T."/>
            <person name="Kruger M."/>
            <person name="Pelin A."/>
            <person name="Brachmann A."/>
            <person name="Corradi N."/>
        </authorList>
    </citation>
    <scope>NUCLEOTIDE SEQUENCE [LARGE SCALE GENOMIC DNA]</scope>
    <source>
        <strain evidence="3 4">A1</strain>
    </source>
</reference>
<feature type="compositionally biased region" description="Basic residues" evidence="1">
    <location>
        <begin position="31"/>
        <end position="41"/>
    </location>
</feature>
<evidence type="ECO:0000313" key="4">
    <source>
        <dbReference type="Proteomes" id="UP000232688"/>
    </source>
</evidence>
<proteinExistence type="predicted"/>
<dbReference type="EMBL" id="LLXH01002186">
    <property type="protein sequence ID" value="PKC56329.1"/>
    <property type="molecule type" value="Genomic_DNA"/>
</dbReference>
<accession>A0A2I1F5S5</accession>
<comment type="caution">
    <text evidence="3">The sequence shown here is derived from an EMBL/GenBank/DDBJ whole genome shotgun (WGS) entry which is preliminary data.</text>
</comment>